<dbReference type="Gene3D" id="2.60.40.740">
    <property type="match status" value="1"/>
</dbReference>
<evidence type="ECO:0000256" key="1">
    <source>
        <dbReference type="SAM" id="MobiDB-lite"/>
    </source>
</evidence>
<feature type="compositionally biased region" description="Basic and acidic residues" evidence="1">
    <location>
        <begin position="410"/>
        <end position="425"/>
    </location>
</feature>
<organism evidence="2 3">
    <name type="scientific">Microbacterium elymi</name>
    <dbReference type="NCBI Taxonomy" id="2909587"/>
    <lineage>
        <taxon>Bacteria</taxon>
        <taxon>Bacillati</taxon>
        <taxon>Actinomycetota</taxon>
        <taxon>Actinomycetes</taxon>
        <taxon>Micrococcales</taxon>
        <taxon>Microbacteriaceae</taxon>
        <taxon>Microbacterium</taxon>
    </lineage>
</organism>
<feature type="compositionally biased region" description="Low complexity" evidence="1">
    <location>
        <begin position="394"/>
        <end position="409"/>
    </location>
</feature>
<protein>
    <submittedName>
        <fullName evidence="2">Isopeptide-forming domain-containing fimbrial protein</fullName>
    </submittedName>
</protein>
<keyword evidence="3" id="KW-1185">Reference proteome</keyword>
<proteinExistence type="predicted"/>
<dbReference type="EMBL" id="CP091139">
    <property type="protein sequence ID" value="UUT34969.1"/>
    <property type="molecule type" value="Genomic_DNA"/>
</dbReference>
<reference evidence="2" key="1">
    <citation type="submission" date="2022-01" db="EMBL/GenBank/DDBJ databases">
        <title>Microbacterium eymi and Microbacterium rhizovicinus sp. nov., isolated from the rhizospheric soil of Elymus tsukushiensis, a plant native to the Dokdo Islands, Republic of Korea.</title>
        <authorList>
            <person name="Hwang Y.J."/>
        </authorList>
    </citation>
    <scope>NUCLEOTIDE SEQUENCE</scope>
    <source>
        <strain evidence="2">KUDC0405</strain>
    </source>
</reference>
<sequence>MNQVTVDAYVGGTWSVNGAGDPVLTGGHWELGTVPVVAPATTVALPAGVTADQVQGIRFDFSRTDGANWENPATPTQTAKFTVTRRDTLRTGGPVPSDLAGSVPAPGETVAGDATNTVTATATSSDVDGDGNPLTGSDDADAVIHYRHANNAVTVTKTPDGQTKSPGSPFPYTMTFVNSGNVDIVDPVITDDFPTDASGPLIELAPDPGFAFAFTGDDEMPTDSSDVTITESGSGITFAFPAGSSIPVGDTYTITFNAVTRDGLAAGTAFTNSVDITADRLWDTCNGTAEDPAVPQCGAAATNTVISAGAVKVTKQVQAEGSDELGVDIDPLWARSAPLCASRRGRLLLPPVHSDRGARRGHHVALALRQQRQPAPGSDPGHRPTARARRPARHGTAGARQPVAPAADRAASDARERSGRHAHRVLHDRDVGVVRRPIRGERWTALPCAELDGVAGGPAASGGS</sequence>
<name>A0ABY5NIG0_9MICO</name>
<feature type="region of interest" description="Disordered" evidence="1">
    <location>
        <begin position="368"/>
        <end position="425"/>
    </location>
</feature>
<dbReference type="Proteomes" id="UP001054811">
    <property type="component" value="Chromosome"/>
</dbReference>
<feature type="compositionally biased region" description="Basic residues" evidence="1">
    <location>
        <begin position="384"/>
        <end position="393"/>
    </location>
</feature>
<evidence type="ECO:0000313" key="3">
    <source>
        <dbReference type="Proteomes" id="UP001054811"/>
    </source>
</evidence>
<accession>A0ABY5NIG0</accession>
<feature type="region of interest" description="Disordered" evidence="1">
    <location>
        <begin position="89"/>
        <end position="114"/>
    </location>
</feature>
<gene>
    <name evidence="2" type="ORF">L2X98_31895</name>
</gene>
<dbReference type="RefSeq" id="WP_259611507.1">
    <property type="nucleotide sequence ID" value="NZ_CP091139.2"/>
</dbReference>
<evidence type="ECO:0000313" key="2">
    <source>
        <dbReference type="EMBL" id="UUT34969.1"/>
    </source>
</evidence>